<evidence type="ECO:0000313" key="3">
    <source>
        <dbReference type="Proteomes" id="UP000467840"/>
    </source>
</evidence>
<dbReference type="PANTHER" id="PTHR33731">
    <property type="entry name" value="PROTEIN, PUTATIVE-RELATED"/>
    <property type="match status" value="1"/>
</dbReference>
<evidence type="ECO:0000313" key="2">
    <source>
        <dbReference type="EMBL" id="KAF2286115.1"/>
    </source>
</evidence>
<reference evidence="2 3" key="1">
    <citation type="journal article" date="2020" name="Mol. Plant">
        <title>The Chromosome-Based Rubber Tree Genome Provides New Insights into Spurge Genome Evolution and Rubber Biosynthesis.</title>
        <authorList>
            <person name="Liu J."/>
            <person name="Shi C."/>
            <person name="Shi C.C."/>
            <person name="Li W."/>
            <person name="Zhang Q.J."/>
            <person name="Zhang Y."/>
            <person name="Li K."/>
            <person name="Lu H.F."/>
            <person name="Shi C."/>
            <person name="Zhu S.T."/>
            <person name="Xiao Z.Y."/>
            <person name="Nan H."/>
            <person name="Yue Y."/>
            <person name="Zhu X.G."/>
            <person name="Wu Y."/>
            <person name="Hong X.N."/>
            <person name="Fan G.Y."/>
            <person name="Tong Y."/>
            <person name="Zhang D."/>
            <person name="Mao C.L."/>
            <person name="Liu Y.L."/>
            <person name="Hao S.J."/>
            <person name="Liu W.Q."/>
            <person name="Lv M.Q."/>
            <person name="Zhang H.B."/>
            <person name="Liu Y."/>
            <person name="Hu-Tang G.R."/>
            <person name="Wang J.P."/>
            <person name="Wang J.H."/>
            <person name="Sun Y.H."/>
            <person name="Ni S.B."/>
            <person name="Chen W.B."/>
            <person name="Zhang X.C."/>
            <person name="Jiao Y.N."/>
            <person name="Eichler E.E."/>
            <person name="Li G.H."/>
            <person name="Liu X."/>
            <person name="Gao L.Z."/>
        </authorList>
    </citation>
    <scope>NUCLEOTIDE SEQUENCE [LARGE SCALE GENOMIC DNA]</scope>
    <source>
        <strain evidence="3">cv. GT1</strain>
        <tissue evidence="2">Leaf</tissue>
    </source>
</reference>
<evidence type="ECO:0000256" key="1">
    <source>
        <dbReference type="SAM" id="MobiDB-lite"/>
    </source>
</evidence>
<dbReference type="Pfam" id="PF10950">
    <property type="entry name" value="Organ_specific"/>
    <property type="match status" value="1"/>
</dbReference>
<dbReference type="PANTHER" id="PTHR33731:SF2">
    <property type="entry name" value="ORGAN-SPECIFIC PROTEIN S2-LIKE"/>
    <property type="match status" value="1"/>
</dbReference>
<dbReference type="InterPro" id="IPR024489">
    <property type="entry name" value="Organ_specific_prot"/>
</dbReference>
<comment type="caution">
    <text evidence="2">The sequence shown here is derived from an EMBL/GenBank/DDBJ whole genome shotgun (WGS) entry which is preliminary data.</text>
</comment>
<name>A0A6A6KCP1_HEVBR</name>
<proteinExistence type="predicted"/>
<sequence>MKDQSMPKPIQGLVGAAPASSTSKAEKESYKKSFHEDFEPIPDVSSYHNDAGLKARKPLDGKFFLKDYELIPDVLAYHNNVDRKAEKPMNGKSFLLKDFKPIPDLSIYHDNAGLKAAKSMDRKPFLKGFEPIPDAWLLTLDGNMERLGDSLKYDECAGGYWKPNRCPKDLFSTVSVFGPKSLTLSFTRFHHSSSTKQTSGVQRELS</sequence>
<dbReference type="Proteomes" id="UP000467840">
    <property type="component" value="Chromosome 3"/>
</dbReference>
<protein>
    <submittedName>
        <fullName evidence="2">Uncharacterized protein</fullName>
    </submittedName>
</protein>
<keyword evidence="3" id="KW-1185">Reference proteome</keyword>
<organism evidence="2 3">
    <name type="scientific">Hevea brasiliensis</name>
    <name type="common">Para rubber tree</name>
    <name type="synonym">Siphonia brasiliensis</name>
    <dbReference type="NCBI Taxonomy" id="3981"/>
    <lineage>
        <taxon>Eukaryota</taxon>
        <taxon>Viridiplantae</taxon>
        <taxon>Streptophyta</taxon>
        <taxon>Embryophyta</taxon>
        <taxon>Tracheophyta</taxon>
        <taxon>Spermatophyta</taxon>
        <taxon>Magnoliopsida</taxon>
        <taxon>eudicotyledons</taxon>
        <taxon>Gunneridae</taxon>
        <taxon>Pentapetalae</taxon>
        <taxon>rosids</taxon>
        <taxon>fabids</taxon>
        <taxon>Malpighiales</taxon>
        <taxon>Euphorbiaceae</taxon>
        <taxon>Crotonoideae</taxon>
        <taxon>Micrandreae</taxon>
        <taxon>Hevea</taxon>
    </lineage>
</organism>
<feature type="compositionally biased region" description="Basic and acidic residues" evidence="1">
    <location>
        <begin position="24"/>
        <end position="33"/>
    </location>
</feature>
<accession>A0A6A6KCP1</accession>
<feature type="region of interest" description="Disordered" evidence="1">
    <location>
        <begin position="1"/>
        <end position="33"/>
    </location>
</feature>
<dbReference type="AlphaFoldDB" id="A0A6A6KCP1"/>
<dbReference type="EMBL" id="JAAGAX010000017">
    <property type="protein sequence ID" value="KAF2286115.1"/>
    <property type="molecule type" value="Genomic_DNA"/>
</dbReference>
<gene>
    <name evidence="2" type="ORF">GH714_010500</name>
</gene>